<sequence length="89" mass="10006">MSTMNNYTNAYNNNIMNSCNATFPPTSRKKEIFHNTRESEKKFPVISYTNQSMILLKSAMKNSMEKNGGMEVVTAANVPNIRNSTTLPP</sequence>
<comment type="caution">
    <text evidence="1">The sequence shown here is derived from an EMBL/GenBank/DDBJ whole genome shotgun (WGS) entry which is preliminary data.</text>
</comment>
<evidence type="ECO:0000313" key="2">
    <source>
        <dbReference type="Proteomes" id="UP000236291"/>
    </source>
</evidence>
<reference evidence="1 2" key="1">
    <citation type="journal article" date="2014" name="Am. J. Bot.">
        <title>Genome assembly and annotation for red clover (Trifolium pratense; Fabaceae).</title>
        <authorList>
            <person name="Istvanek J."/>
            <person name="Jaros M."/>
            <person name="Krenek A."/>
            <person name="Repkova J."/>
        </authorList>
    </citation>
    <scope>NUCLEOTIDE SEQUENCE [LARGE SCALE GENOMIC DNA]</scope>
    <source>
        <strain evidence="2">cv. Tatra</strain>
        <tissue evidence="1">Young leaves</tissue>
    </source>
</reference>
<dbReference type="Proteomes" id="UP000236291">
    <property type="component" value="Unassembled WGS sequence"/>
</dbReference>
<gene>
    <name evidence="1" type="ORF">L195_g062259</name>
</gene>
<dbReference type="EMBL" id="ASHM01169704">
    <property type="protein sequence ID" value="PNX64729.1"/>
    <property type="molecule type" value="Genomic_DNA"/>
</dbReference>
<feature type="non-terminal residue" evidence="1">
    <location>
        <position position="89"/>
    </location>
</feature>
<dbReference type="AlphaFoldDB" id="A0A2K3KEQ5"/>
<reference evidence="1 2" key="2">
    <citation type="journal article" date="2017" name="Front. Plant Sci.">
        <title>Gene Classification and Mining of Molecular Markers Useful in Red Clover (Trifolium pratense) Breeding.</title>
        <authorList>
            <person name="Istvanek J."/>
            <person name="Dluhosova J."/>
            <person name="Dluhos P."/>
            <person name="Patkova L."/>
            <person name="Nedelnik J."/>
            <person name="Repkova J."/>
        </authorList>
    </citation>
    <scope>NUCLEOTIDE SEQUENCE [LARGE SCALE GENOMIC DNA]</scope>
    <source>
        <strain evidence="2">cv. Tatra</strain>
        <tissue evidence="1">Young leaves</tissue>
    </source>
</reference>
<organism evidence="1 2">
    <name type="scientific">Trifolium pratense</name>
    <name type="common">Red clover</name>
    <dbReference type="NCBI Taxonomy" id="57577"/>
    <lineage>
        <taxon>Eukaryota</taxon>
        <taxon>Viridiplantae</taxon>
        <taxon>Streptophyta</taxon>
        <taxon>Embryophyta</taxon>
        <taxon>Tracheophyta</taxon>
        <taxon>Spermatophyta</taxon>
        <taxon>Magnoliopsida</taxon>
        <taxon>eudicotyledons</taxon>
        <taxon>Gunneridae</taxon>
        <taxon>Pentapetalae</taxon>
        <taxon>rosids</taxon>
        <taxon>fabids</taxon>
        <taxon>Fabales</taxon>
        <taxon>Fabaceae</taxon>
        <taxon>Papilionoideae</taxon>
        <taxon>50 kb inversion clade</taxon>
        <taxon>NPAAA clade</taxon>
        <taxon>Hologalegina</taxon>
        <taxon>IRL clade</taxon>
        <taxon>Trifolieae</taxon>
        <taxon>Trifolium</taxon>
    </lineage>
</organism>
<accession>A0A2K3KEQ5</accession>
<proteinExistence type="predicted"/>
<protein>
    <submittedName>
        <fullName evidence="1">Uncharacterized protein</fullName>
    </submittedName>
</protein>
<name>A0A2K3KEQ5_TRIPR</name>
<evidence type="ECO:0000313" key="1">
    <source>
        <dbReference type="EMBL" id="PNX64729.1"/>
    </source>
</evidence>